<keyword evidence="3" id="KW-1185">Reference proteome</keyword>
<evidence type="ECO:0008006" key="4">
    <source>
        <dbReference type="Google" id="ProtNLM"/>
    </source>
</evidence>
<comment type="caution">
    <text evidence="2">The sequence shown here is derived from an EMBL/GenBank/DDBJ whole genome shotgun (WGS) entry which is preliminary data.</text>
</comment>
<keyword evidence="1" id="KW-0812">Transmembrane</keyword>
<dbReference type="Gene3D" id="1.10.530.10">
    <property type="match status" value="1"/>
</dbReference>
<name>A0ABT4KKT9_9HYPH</name>
<keyword evidence="1" id="KW-0472">Membrane</keyword>
<gene>
    <name evidence="2" type="ORF">O3W52_21730</name>
</gene>
<protein>
    <recommendedName>
        <fullName evidence="4">Muramidase (Phage lysozyme)</fullName>
    </recommendedName>
</protein>
<reference evidence="2" key="1">
    <citation type="submission" date="2022-10" db="EMBL/GenBank/DDBJ databases">
        <title>Whole genome sequencing of three plant growth promoting bacteria isolated from Vachellia tortilis subsp. raddiana in Morocco.</title>
        <authorList>
            <person name="Hnini M."/>
            <person name="Zouagui R."/>
            <person name="Zouagui H."/>
            <person name="Chemao Elfihri M.-W."/>
            <person name="Ibrahimi A."/>
            <person name="Sbabou L."/>
            <person name="Aurag J."/>
        </authorList>
    </citation>
    <scope>NUCLEOTIDE SEQUENCE</scope>
    <source>
        <strain evidence="2">LMR678</strain>
    </source>
</reference>
<accession>A0ABT4KKT9</accession>
<feature type="transmembrane region" description="Helical" evidence="1">
    <location>
        <begin position="250"/>
        <end position="272"/>
    </location>
</feature>
<evidence type="ECO:0000313" key="3">
    <source>
        <dbReference type="Proteomes" id="UP001079430"/>
    </source>
</evidence>
<proteinExistence type="predicted"/>
<organism evidence="2 3">
    <name type="scientific">Sinorhizobium psoraleae</name>
    <dbReference type="NCBI Taxonomy" id="520838"/>
    <lineage>
        <taxon>Bacteria</taxon>
        <taxon>Pseudomonadati</taxon>
        <taxon>Pseudomonadota</taxon>
        <taxon>Alphaproteobacteria</taxon>
        <taxon>Hyphomicrobiales</taxon>
        <taxon>Rhizobiaceae</taxon>
        <taxon>Sinorhizobium/Ensifer group</taxon>
        <taxon>Sinorhizobium</taxon>
    </lineage>
</organism>
<keyword evidence="1" id="KW-1133">Transmembrane helix</keyword>
<evidence type="ECO:0000256" key="1">
    <source>
        <dbReference type="SAM" id="Phobius"/>
    </source>
</evidence>
<dbReference type="EMBL" id="JAPVOI010000004">
    <property type="protein sequence ID" value="MCZ4092588.1"/>
    <property type="molecule type" value="Genomic_DNA"/>
</dbReference>
<dbReference type="SUPFAM" id="SSF53955">
    <property type="entry name" value="Lysozyme-like"/>
    <property type="match status" value="1"/>
</dbReference>
<dbReference type="InterPro" id="IPR023346">
    <property type="entry name" value="Lysozyme-like_dom_sf"/>
</dbReference>
<feature type="transmembrane region" description="Helical" evidence="1">
    <location>
        <begin position="221"/>
        <end position="238"/>
    </location>
</feature>
<sequence length="280" mass="30953">MNYAQTVPPGAAILLDFIRETEVGRKDRASYDVIYANKQKRLRQPLTTMTFGDVVDAQRSWSKSHGSSAAGAYQFMRATLIGLAREMPSIEETDIFGPDLQDRLGYHLLKRRGYREFVAGELSLVEFGRRLAQEWASLPVLADTRGSQHEVKRGQSYYAGDGLNRALVKPEKVEAVLRDVLAAARRPAKLDEEGAAPVVPGEPVAAPMRPTSKRKAVARSGRFWTWLLTAGGSIVTGLKELDLVTLDWRVQLVILAVIVGFAVYAISSMPVVREGLGLEW</sequence>
<dbReference type="Proteomes" id="UP001079430">
    <property type="component" value="Unassembled WGS sequence"/>
</dbReference>
<evidence type="ECO:0000313" key="2">
    <source>
        <dbReference type="EMBL" id="MCZ4092588.1"/>
    </source>
</evidence>
<dbReference type="RefSeq" id="WP_269283128.1">
    <property type="nucleotide sequence ID" value="NZ_JAPVOI010000004.1"/>
</dbReference>